<reference evidence="1 2" key="1">
    <citation type="journal article" date="2000" name="Nature">
        <title>Sequence and analysis of chromosome 3 of the plant Arabidopsis thaliana.</title>
        <authorList>
            <consortium name="European Union Chromosome 3 Arabidopsis Sequencing Consortium"/>
            <consortium name="Institute for Genomic Research"/>
            <consortium name="Kazusa DNA Research Institute"/>
            <person name="Salanoubat M."/>
            <person name="Lemcke K."/>
            <person name="Rieger M."/>
            <person name="Ansorge W."/>
            <person name="Unseld M."/>
            <person name="Fartmann B."/>
            <person name="Valle G."/>
            <person name="Blocker H."/>
            <person name="Perez-Alonso M."/>
            <person name="Obermaier B."/>
            <person name="Delseny M."/>
            <person name="Boutry M."/>
            <person name="Grivell L.A."/>
            <person name="Mache R."/>
            <person name="Puigdomenech P."/>
            <person name="De Simone V."/>
            <person name="Choisne N."/>
            <person name="Artiguenave F."/>
            <person name="Robert C."/>
            <person name="Brottier P."/>
            <person name="Wincker P."/>
            <person name="Cattolico L."/>
            <person name="Weissenbach J."/>
            <person name="Saurin W."/>
            <person name="Quetier F."/>
            <person name="Schafer M."/>
            <person name="Muller-Auer S."/>
            <person name="Gabel C."/>
            <person name="Fuchs M."/>
            <person name="Benes V."/>
            <person name="Wurmbach E."/>
            <person name="Drzonek H."/>
            <person name="Erfle H."/>
            <person name="Jordan N."/>
            <person name="Bangert S."/>
            <person name="Wiedelmann R."/>
            <person name="Kranz H."/>
            <person name="Voss H."/>
            <person name="Holland R."/>
            <person name="Brandt P."/>
            <person name="Nyakatura G."/>
            <person name="Vezzi A."/>
            <person name="D'Angelo M."/>
            <person name="Pallavicini A."/>
            <person name="Toppo S."/>
            <person name="Simionati B."/>
            <person name="Conrad A."/>
            <person name="Hornischer K."/>
            <person name="Kauer G."/>
            <person name="Lohnert T.H."/>
            <person name="Nordsiek G."/>
            <person name="Reichelt J."/>
            <person name="Scharfe M."/>
            <person name="Schon O."/>
            <person name="Bargues M."/>
            <person name="Terol J."/>
            <person name="Climent J."/>
            <person name="Navarro P."/>
            <person name="Collado C."/>
            <person name="Perez-Perez A."/>
            <person name="Ottenwalder B."/>
            <person name="Duchemin D."/>
            <person name="Cooke R."/>
            <person name="Laudie M."/>
            <person name="Berger-Llauro C."/>
            <person name="Purnelle B."/>
            <person name="Masuy D."/>
            <person name="de Haan M."/>
            <person name="Maarse A.C."/>
            <person name="Alcaraz J.P."/>
            <person name="Cottet A."/>
            <person name="Casacuberta E."/>
            <person name="Monfort A."/>
            <person name="Argiriou A."/>
            <person name="flores M."/>
            <person name="Liguori R."/>
            <person name="Vitale D."/>
            <person name="Mannhaupt G."/>
            <person name="Haase D."/>
            <person name="Schoof H."/>
            <person name="Rudd S."/>
            <person name="Zaccaria P."/>
            <person name="Mewes H.W."/>
            <person name="Mayer K.F."/>
            <person name="Kaul S."/>
            <person name="Town C.D."/>
            <person name="Koo H.L."/>
            <person name="Tallon L.J."/>
            <person name="Jenkins J."/>
            <person name="Rooney T."/>
            <person name="Rizzo M."/>
            <person name="Walts A."/>
            <person name="Utterback T."/>
            <person name="Fujii C.Y."/>
            <person name="Shea T.P."/>
            <person name="Creasy T.H."/>
            <person name="Haas B."/>
            <person name="Maiti R."/>
            <person name="Wu D."/>
            <person name="Peterson J."/>
            <person name="Van Aken S."/>
            <person name="Pai G."/>
            <person name="Militscher J."/>
            <person name="Sellers P."/>
            <person name="Gill J.E."/>
            <person name="Feldblyum T.V."/>
            <person name="Preuss D."/>
            <person name="Lin X."/>
            <person name="Nierman W.C."/>
            <person name="Salzberg S.L."/>
            <person name="White O."/>
            <person name="Venter J.C."/>
            <person name="Fraser C.M."/>
            <person name="Kaneko T."/>
            <person name="Nakamura Y."/>
            <person name="Sato S."/>
            <person name="Kato T."/>
            <person name="Asamizu E."/>
            <person name="Sasamoto S."/>
            <person name="Kimura T."/>
            <person name="Idesawa K."/>
            <person name="Kawashima K."/>
            <person name="Kishida Y."/>
            <person name="Kiyokawa C."/>
            <person name="Kohara M."/>
            <person name="Matsumoto M."/>
            <person name="Matsuno A."/>
            <person name="Muraki A."/>
            <person name="Nakayama S."/>
            <person name="Nakazaki N."/>
            <person name="Shinpo S."/>
            <person name="Takeuchi C."/>
            <person name="Wada T."/>
            <person name="Watanabe A."/>
            <person name="Yamada M."/>
            <person name="Yasuda M."/>
            <person name="Tabata S."/>
        </authorList>
    </citation>
    <scope>NUCLEOTIDE SEQUENCE [LARGE SCALE GENOMIC DNA]</scope>
    <source>
        <strain evidence="2">cv. Columbia</strain>
    </source>
</reference>
<name>A0A1I9LPW0_ARATH</name>
<keyword evidence="1" id="KW-0812">Transmembrane</keyword>
<dbReference type="EMBL" id="CP002686">
    <property type="protein sequence ID" value="ANM64618.1"/>
    <property type="molecule type" value="Genomic_DNA"/>
</dbReference>
<feature type="non-terminal residue" evidence="1">
    <location>
        <position position="1"/>
    </location>
</feature>
<sequence>DLRLADNISLVFHKAFPILSDILQGHLGSLHFNFFIITTNRCSRSKMCNPARKPFNLFQHLNDMCDESICKASAKVFSYHNSEHSNVLCICRHSVSRYDPPEFSQRLCDLKHHLNIGSSDNVRLINR</sequence>
<gene>
    <name evidence="1" type="ordered locus">At3g17765</name>
</gene>
<proteinExistence type="predicted"/>
<dbReference type="RefSeq" id="NP_001326634.1">
    <property type="nucleotide sequence ID" value="NM_001338309.1"/>
</dbReference>
<dbReference type="ExpressionAtlas" id="A0A1I9LPW0">
    <property type="expression patterns" value="differential"/>
</dbReference>
<reference evidence="2" key="2">
    <citation type="journal article" date="2017" name="Plant J.">
        <title>Araport11: a complete reannotation of the Arabidopsis thaliana reference genome.</title>
        <authorList>
            <person name="Cheng C.Y."/>
            <person name="Krishnakumar V."/>
            <person name="Chan A.P."/>
            <person name="Thibaud-Nissen F."/>
            <person name="Schobel S."/>
            <person name="Town C.D."/>
        </authorList>
    </citation>
    <scope>GENOME REANNOTATION</scope>
    <source>
        <strain evidence="2">cv. Columbia</strain>
    </source>
</reference>
<dbReference type="GeneID" id="28719280"/>
<accession>A0A1I9LPW0</accession>
<dbReference type="KEGG" id="ath:AT3G17765"/>
<evidence type="ECO:0000313" key="2">
    <source>
        <dbReference type="Proteomes" id="UP000006548"/>
    </source>
</evidence>
<dbReference type="InParanoid" id="A0A1I9LPW0"/>
<evidence type="ECO:0000313" key="1">
    <source>
        <dbReference type="EMBL" id="ANM64618.1"/>
    </source>
</evidence>
<protein>
    <submittedName>
        <fullName evidence="1">Transmembrane protein</fullName>
    </submittedName>
</protein>
<dbReference type="Proteomes" id="UP000006548">
    <property type="component" value="Chromosome 3"/>
</dbReference>
<dbReference type="AlphaFoldDB" id="A0A1I9LPW0"/>
<keyword evidence="2" id="KW-1185">Reference proteome</keyword>
<keyword evidence="1" id="KW-0472">Membrane</keyword>
<dbReference type="TAIR" id="AT3G17765"/>
<organism evidence="1 2">
    <name type="scientific">Arabidopsis thaliana</name>
    <name type="common">Mouse-ear cress</name>
    <dbReference type="NCBI Taxonomy" id="3702"/>
    <lineage>
        <taxon>Eukaryota</taxon>
        <taxon>Viridiplantae</taxon>
        <taxon>Streptophyta</taxon>
        <taxon>Embryophyta</taxon>
        <taxon>Tracheophyta</taxon>
        <taxon>Spermatophyta</taxon>
        <taxon>Magnoliopsida</taxon>
        <taxon>eudicotyledons</taxon>
        <taxon>Gunneridae</taxon>
        <taxon>Pentapetalae</taxon>
        <taxon>rosids</taxon>
        <taxon>malvids</taxon>
        <taxon>Brassicales</taxon>
        <taxon>Brassicaceae</taxon>
        <taxon>Camelineae</taxon>
        <taxon>Arabidopsis</taxon>
    </lineage>
</organism>